<evidence type="ECO:0000313" key="2">
    <source>
        <dbReference type="Proteomes" id="UP001169242"/>
    </source>
</evidence>
<accession>A0AA42DM77</accession>
<gene>
    <name evidence="1" type="ORF">PBV87_07195</name>
</gene>
<reference evidence="1" key="1">
    <citation type="journal article" date="2023" name="Int. J. Syst. Evol. Microbiol.">
        <title>&lt;i&gt;Holtiella tumoricola&lt;/i&gt; gen. nov. sp. nov., isolated from a human clinical sample.</title>
        <authorList>
            <person name="Allen-Vercoe E."/>
            <person name="Daigneault M.C."/>
            <person name="Vancuren S.J."/>
            <person name="Cochrane K."/>
            <person name="O'Neal L.L."/>
            <person name="Sankaranarayanan K."/>
            <person name="Lawson P.A."/>
        </authorList>
    </citation>
    <scope>NUCLEOTIDE SEQUENCE</scope>
    <source>
        <strain evidence="1">CC70A</strain>
    </source>
</reference>
<dbReference type="Proteomes" id="UP001169242">
    <property type="component" value="Unassembled WGS sequence"/>
</dbReference>
<keyword evidence="2" id="KW-1185">Reference proteome</keyword>
<name>A0AA42DM77_9FIRM</name>
<dbReference type="RefSeq" id="WP_271011668.1">
    <property type="nucleotide sequence ID" value="NZ_JAQIFT010000030.1"/>
</dbReference>
<proteinExistence type="predicted"/>
<sequence>MRFSGVIGVVILFLVCAWCIKKGIHKRNDSWESYLKEECEANATLQTSFPFQLLLTIDWNKIPQVTSEKCEVFYHTLLSFETKKMVHLKDLSNTEVKKLYGINFFSQLIQNEETFYQFMKHLIAYGDLLEEENFLKESIQVYEYVMSFDYSNQKMRGKLMTHYE</sequence>
<evidence type="ECO:0000313" key="1">
    <source>
        <dbReference type="EMBL" id="MDA3731263.1"/>
    </source>
</evidence>
<comment type="caution">
    <text evidence="1">The sequence shown here is derived from an EMBL/GenBank/DDBJ whole genome shotgun (WGS) entry which is preliminary data.</text>
</comment>
<dbReference type="AlphaFoldDB" id="A0AA42DM77"/>
<protein>
    <submittedName>
        <fullName evidence="1">Uncharacterized protein</fullName>
    </submittedName>
</protein>
<organism evidence="1 2">
    <name type="scientific">Holtiella tumoricola</name>
    <dbReference type="NCBI Taxonomy" id="3018743"/>
    <lineage>
        <taxon>Bacteria</taxon>
        <taxon>Bacillati</taxon>
        <taxon>Bacillota</taxon>
        <taxon>Clostridia</taxon>
        <taxon>Lachnospirales</taxon>
        <taxon>Cellulosilyticaceae</taxon>
        <taxon>Holtiella</taxon>
    </lineage>
</organism>
<dbReference type="EMBL" id="JAQIFT010000030">
    <property type="protein sequence ID" value="MDA3731263.1"/>
    <property type="molecule type" value="Genomic_DNA"/>
</dbReference>